<comment type="caution">
    <text evidence="2">The sequence shown here is derived from an EMBL/GenBank/DDBJ whole genome shotgun (WGS) entry which is preliminary data.</text>
</comment>
<dbReference type="InterPro" id="IPR011990">
    <property type="entry name" value="TPR-like_helical_dom_sf"/>
</dbReference>
<keyword evidence="1" id="KW-0175">Coiled coil</keyword>
<feature type="coiled-coil region" evidence="1">
    <location>
        <begin position="416"/>
        <end position="443"/>
    </location>
</feature>
<dbReference type="RefSeq" id="WP_157306775.1">
    <property type="nucleotide sequence ID" value="NZ_WRXN01000005.1"/>
</dbReference>
<keyword evidence="3" id="KW-1185">Reference proteome</keyword>
<dbReference type="EMBL" id="WRXN01000005">
    <property type="protein sequence ID" value="MVT09347.1"/>
    <property type="molecule type" value="Genomic_DNA"/>
</dbReference>
<evidence type="ECO:0008006" key="4">
    <source>
        <dbReference type="Google" id="ProtNLM"/>
    </source>
</evidence>
<organism evidence="2 3">
    <name type="scientific">Chitinophaga tropicalis</name>
    <dbReference type="NCBI Taxonomy" id="2683588"/>
    <lineage>
        <taxon>Bacteria</taxon>
        <taxon>Pseudomonadati</taxon>
        <taxon>Bacteroidota</taxon>
        <taxon>Chitinophagia</taxon>
        <taxon>Chitinophagales</taxon>
        <taxon>Chitinophagaceae</taxon>
        <taxon>Chitinophaga</taxon>
    </lineage>
</organism>
<dbReference type="InterPro" id="IPR046880">
    <property type="entry name" value="TPR-S"/>
</dbReference>
<dbReference type="Gene3D" id="1.25.40.10">
    <property type="entry name" value="Tetratricopeptide repeat domain"/>
    <property type="match status" value="1"/>
</dbReference>
<evidence type="ECO:0000313" key="3">
    <source>
        <dbReference type="Proteomes" id="UP000461730"/>
    </source>
</evidence>
<evidence type="ECO:0000313" key="2">
    <source>
        <dbReference type="EMBL" id="MVT09347.1"/>
    </source>
</evidence>
<protein>
    <recommendedName>
        <fullName evidence="4">DUF4071 domain-containing protein</fullName>
    </recommendedName>
</protein>
<feature type="coiled-coil region" evidence="1">
    <location>
        <begin position="325"/>
        <end position="355"/>
    </location>
</feature>
<dbReference type="SMART" id="SM00028">
    <property type="entry name" value="TPR"/>
    <property type="match status" value="2"/>
</dbReference>
<gene>
    <name evidence="2" type="ORF">GO493_13840</name>
</gene>
<dbReference type="InterPro" id="IPR019734">
    <property type="entry name" value="TPR_rpt"/>
</dbReference>
<name>A0A7K1U4R4_9BACT</name>
<sequence>MATTTKLSCFVITGFGEKTDLATGRVLNLDIVYKKILKPVCDSFKTDTFEIDCFRACDKLYTGTIDAFMYKWILEADIAIADLSTLNPNAVYELGVRYALKPFSTIVISEKGLKFPFDFSHVLIQQYTHGGNDIEDAEVARFSKTLTELIEWILEKQKAEGDKCNDSPVYDYLKADLFPPKRKKKRAGKSEVAGWDKTVSNVLQAADTDEVISRNLLNKISQSEIVDIITDDEGHVMSETEIKENTVLRKMYDAAYSTIGLGNRNVVEYGPYEDIFSKIPRVSFLGTSYLIKDLNEKIIKEKKAGTDDNDMKDIPAIATLLEKIKTNLEDEKMCLSELLDKAEEKKNANQFKEALAYYAIALQRDPSSRFIIQRIVLMTYKLTEPDELTALKLAENLLHNHLHPDEQIDVETLGLAGAIYKRLAKLENEKENIRKALRYYEKGYVICENYYNGINCAFMYLLNATRSTEHLDIMTNYGNAQKIWKRVIEICQDELSKIDHSPANRDYIWILQSEAQARLALNGGVPDAELNDLFDRIAKVDNAFAANTFLKQNEELVEMIREVQKKIPG</sequence>
<dbReference type="AlphaFoldDB" id="A0A7K1U4R4"/>
<accession>A0A7K1U4R4</accession>
<evidence type="ECO:0000256" key="1">
    <source>
        <dbReference type="SAM" id="Coils"/>
    </source>
</evidence>
<dbReference type="SUPFAM" id="SSF48452">
    <property type="entry name" value="TPR-like"/>
    <property type="match status" value="1"/>
</dbReference>
<dbReference type="Proteomes" id="UP000461730">
    <property type="component" value="Unassembled WGS sequence"/>
</dbReference>
<reference evidence="2 3" key="1">
    <citation type="submission" date="2019-12" db="EMBL/GenBank/DDBJ databases">
        <title>Chitinophaga sp. strain ysch24 (GDMCC 1.1355), whole genome shotgun sequence.</title>
        <authorList>
            <person name="Zhang X."/>
        </authorList>
    </citation>
    <scope>NUCLEOTIDE SEQUENCE [LARGE SCALE GENOMIC DNA]</scope>
    <source>
        <strain evidence="3">ysch24</strain>
    </source>
</reference>
<proteinExistence type="predicted"/>
<dbReference type="Pfam" id="PF20308">
    <property type="entry name" value="TPR-S"/>
    <property type="match status" value="1"/>
</dbReference>